<reference evidence="5" key="2">
    <citation type="submission" date="2013-12" db="EMBL/GenBank/DDBJ databases">
        <authorList>
            <person name="Yu Y."/>
            <person name="Lee S."/>
            <person name="de Baynast K."/>
            <person name="Wissotski M."/>
            <person name="Liu L."/>
            <person name="Talag J."/>
            <person name="Goicoechea J."/>
            <person name="Angelova A."/>
            <person name="Jetty R."/>
            <person name="Kudrna D."/>
            <person name="Golser W."/>
            <person name="Rivera L."/>
            <person name="Zhang J."/>
            <person name="Wing R."/>
        </authorList>
    </citation>
    <scope>NUCLEOTIDE SEQUENCE</scope>
</reference>
<reference evidence="4" key="3">
    <citation type="submission" date="2015-04" db="UniProtKB">
        <authorList>
            <consortium name="EnsemblPlants"/>
        </authorList>
    </citation>
    <scope>IDENTIFICATION</scope>
</reference>
<evidence type="ECO:0000313" key="4">
    <source>
        <dbReference type="EnsemblPlants" id="LPERR11G19590.1"/>
    </source>
</evidence>
<dbReference type="Pfam" id="PF23559">
    <property type="entry name" value="WHD_DRP"/>
    <property type="match status" value="1"/>
</dbReference>
<evidence type="ECO:0000259" key="2">
    <source>
        <dbReference type="Pfam" id="PF23559"/>
    </source>
</evidence>
<dbReference type="STRING" id="77586.A0A0D9XVG1"/>
<keyword evidence="5" id="KW-1185">Reference proteome</keyword>
<sequence>MNNLHGENPEKLFKEAVSGRHEEIQCPPRVWEIKIGRKRLTGRWIAEGFVREKQGLSVEEVPEACFNHLVRRKIIRPVEYSSNGKVKNCQVHDMVLEHITFKASEENFVSVVGGHWLMPPPNSKVRRLSLQSRYSKRDNAMDSMNISHVRSLTMFGSLNLLPSNSFKFGVVQVLDLQGCKGFKQQHVKEICKMVLIKYLSLRRTDIKTLPKNMESYKTLDVRETSVTKLPTSVCQLERLVNILGGDKRTRKALKFPYELKKSMNTLQILSGIEIGGVSTAAADFQHLTDLRKLAIYKLNVKRSANLSKDLRSSVEYLGGYSLHNLVIGEDDSSEFPETLNCLSPPPLFLTSLQLYGKLVALPGWITQMDCLTKLALPVTILKTENLECLRRLPSLFSLTFSHPEAKLSPQPSTTMEENRTNPSEDILAPAGGFNKLKLLRIFTPTLSSLRLPEEAMPNLERIELRFNTMEGLSGIQNLKFLKEVHLRVHYTGSVLTMSIVENIAAAAKRQDKGPRIIVEKYYA</sequence>
<dbReference type="Proteomes" id="UP000032180">
    <property type="component" value="Chromosome 11"/>
</dbReference>
<protein>
    <submittedName>
        <fullName evidence="4">Uncharacterized protein</fullName>
    </submittedName>
</protein>
<feature type="domain" description="Disease resistance protein winged helix" evidence="2">
    <location>
        <begin position="34"/>
        <end position="96"/>
    </location>
</feature>
<dbReference type="HOGENOM" id="CLU_000837_14_6_1"/>
<evidence type="ECO:0000313" key="5">
    <source>
        <dbReference type="Proteomes" id="UP000032180"/>
    </source>
</evidence>
<accession>A0A0D9XVG1</accession>
<reference evidence="4 5" key="1">
    <citation type="submission" date="2012-08" db="EMBL/GenBank/DDBJ databases">
        <title>Oryza genome evolution.</title>
        <authorList>
            <person name="Wing R.A."/>
        </authorList>
    </citation>
    <scope>NUCLEOTIDE SEQUENCE</scope>
</reference>
<dbReference type="Pfam" id="PF23598">
    <property type="entry name" value="LRR_14"/>
    <property type="match status" value="1"/>
</dbReference>
<dbReference type="InterPro" id="IPR044974">
    <property type="entry name" value="Disease_R_plants"/>
</dbReference>
<dbReference type="InterPro" id="IPR055414">
    <property type="entry name" value="LRR_R13L4/SHOC2-like"/>
</dbReference>
<dbReference type="EnsemblPlants" id="LPERR11G19590.1">
    <property type="protein sequence ID" value="LPERR11G19590.1"/>
    <property type="gene ID" value="LPERR11G19590"/>
</dbReference>
<dbReference type="PANTHER" id="PTHR23155">
    <property type="entry name" value="DISEASE RESISTANCE PROTEIN RP"/>
    <property type="match status" value="1"/>
</dbReference>
<feature type="domain" description="Disease resistance R13L4/SHOC-2-like LRR" evidence="3">
    <location>
        <begin position="148"/>
        <end position="508"/>
    </location>
</feature>
<dbReference type="InterPro" id="IPR058922">
    <property type="entry name" value="WHD_DRP"/>
</dbReference>
<evidence type="ECO:0000259" key="3">
    <source>
        <dbReference type="Pfam" id="PF23598"/>
    </source>
</evidence>
<organism evidence="4 5">
    <name type="scientific">Leersia perrieri</name>
    <dbReference type="NCBI Taxonomy" id="77586"/>
    <lineage>
        <taxon>Eukaryota</taxon>
        <taxon>Viridiplantae</taxon>
        <taxon>Streptophyta</taxon>
        <taxon>Embryophyta</taxon>
        <taxon>Tracheophyta</taxon>
        <taxon>Spermatophyta</taxon>
        <taxon>Magnoliopsida</taxon>
        <taxon>Liliopsida</taxon>
        <taxon>Poales</taxon>
        <taxon>Poaceae</taxon>
        <taxon>BOP clade</taxon>
        <taxon>Oryzoideae</taxon>
        <taxon>Oryzeae</taxon>
        <taxon>Oryzinae</taxon>
        <taxon>Leersia</taxon>
    </lineage>
</organism>
<proteinExistence type="predicted"/>
<name>A0A0D9XVG1_9ORYZ</name>
<evidence type="ECO:0000256" key="1">
    <source>
        <dbReference type="ARBA" id="ARBA00022737"/>
    </source>
</evidence>
<dbReference type="InterPro" id="IPR032675">
    <property type="entry name" value="LRR_dom_sf"/>
</dbReference>
<dbReference type="Gramene" id="LPERR11G19590.1">
    <property type="protein sequence ID" value="LPERR11G19590.1"/>
    <property type="gene ID" value="LPERR11G19590"/>
</dbReference>
<dbReference type="AlphaFoldDB" id="A0A0D9XVG1"/>
<dbReference type="eggNOG" id="KOG4658">
    <property type="taxonomic scope" value="Eukaryota"/>
</dbReference>
<dbReference type="GO" id="GO:0098542">
    <property type="term" value="P:defense response to other organism"/>
    <property type="evidence" value="ECO:0007669"/>
    <property type="project" value="TreeGrafter"/>
</dbReference>
<keyword evidence="1" id="KW-0677">Repeat</keyword>
<dbReference type="SUPFAM" id="SSF52058">
    <property type="entry name" value="L domain-like"/>
    <property type="match status" value="1"/>
</dbReference>
<dbReference type="PANTHER" id="PTHR23155:SF947">
    <property type="entry name" value="DISEASE RESISTANCE PROTEIN RPP13"/>
    <property type="match status" value="1"/>
</dbReference>
<dbReference type="Gene3D" id="3.80.10.10">
    <property type="entry name" value="Ribonuclease Inhibitor"/>
    <property type="match status" value="1"/>
</dbReference>